<keyword evidence="7" id="KW-0812">Transmembrane</keyword>
<protein>
    <recommendedName>
        <fullName evidence="8">SHSP domain-containing protein</fullName>
    </recommendedName>
</protein>
<keyword evidence="3" id="KW-0611">Plant defense</keyword>
<name>A0A9Q0H6Q3_9MAGN</name>
<dbReference type="Gene3D" id="2.60.40.790">
    <property type="match status" value="1"/>
</dbReference>
<dbReference type="PROSITE" id="PS01031">
    <property type="entry name" value="SHSP"/>
    <property type="match status" value="1"/>
</dbReference>
<comment type="caution">
    <text evidence="9">The sequence shown here is derived from an EMBL/GenBank/DDBJ whole genome shotgun (WGS) entry which is preliminary data.</text>
</comment>
<evidence type="ECO:0000256" key="3">
    <source>
        <dbReference type="ARBA" id="ARBA00022821"/>
    </source>
</evidence>
<dbReference type="PANTHER" id="PTHR43670">
    <property type="entry name" value="HEAT SHOCK PROTEIN 26"/>
    <property type="match status" value="1"/>
</dbReference>
<dbReference type="CDD" id="cd06464">
    <property type="entry name" value="ACD_sHsps-like"/>
    <property type="match status" value="1"/>
</dbReference>
<organism evidence="9 10">
    <name type="scientific">Protea cynaroides</name>
    <dbReference type="NCBI Taxonomy" id="273540"/>
    <lineage>
        <taxon>Eukaryota</taxon>
        <taxon>Viridiplantae</taxon>
        <taxon>Streptophyta</taxon>
        <taxon>Embryophyta</taxon>
        <taxon>Tracheophyta</taxon>
        <taxon>Spermatophyta</taxon>
        <taxon>Magnoliopsida</taxon>
        <taxon>Proteales</taxon>
        <taxon>Proteaceae</taxon>
        <taxon>Protea</taxon>
    </lineage>
</organism>
<comment type="subcellular location">
    <subcellularLocation>
        <location evidence="1">Cell membrane</location>
        <topology evidence="1">Single-pass membrane protein</topology>
    </subcellularLocation>
</comment>
<feature type="transmembrane region" description="Helical" evidence="7">
    <location>
        <begin position="235"/>
        <end position="252"/>
    </location>
</feature>
<evidence type="ECO:0000256" key="1">
    <source>
        <dbReference type="ARBA" id="ARBA00004162"/>
    </source>
</evidence>
<keyword evidence="7" id="KW-1133">Transmembrane helix</keyword>
<dbReference type="InterPro" id="IPR002068">
    <property type="entry name" value="A-crystallin/Hsp20_dom"/>
</dbReference>
<evidence type="ECO:0000313" key="9">
    <source>
        <dbReference type="EMBL" id="KAJ4959621.1"/>
    </source>
</evidence>
<dbReference type="Pfam" id="PF00011">
    <property type="entry name" value="HSP20"/>
    <property type="match status" value="1"/>
</dbReference>
<dbReference type="GO" id="GO:0034605">
    <property type="term" value="P:cellular response to heat"/>
    <property type="evidence" value="ECO:0007669"/>
    <property type="project" value="TreeGrafter"/>
</dbReference>
<reference evidence="9" key="1">
    <citation type="journal article" date="2023" name="Plant J.">
        <title>The genome of the king protea, Protea cynaroides.</title>
        <authorList>
            <person name="Chang J."/>
            <person name="Duong T.A."/>
            <person name="Schoeman C."/>
            <person name="Ma X."/>
            <person name="Roodt D."/>
            <person name="Barker N."/>
            <person name="Li Z."/>
            <person name="Van de Peer Y."/>
            <person name="Mizrachi E."/>
        </authorList>
    </citation>
    <scope>NUCLEOTIDE SEQUENCE</scope>
    <source>
        <tissue evidence="9">Young leaves</tissue>
    </source>
</reference>
<dbReference type="OrthoDB" id="1431247at2759"/>
<comment type="similarity">
    <text evidence="4 5">Belongs to the small heat shock protein (HSP20) family.</text>
</comment>
<evidence type="ECO:0000256" key="6">
    <source>
        <dbReference type="SAM" id="MobiDB-lite"/>
    </source>
</evidence>
<keyword evidence="10" id="KW-1185">Reference proteome</keyword>
<feature type="compositionally biased region" description="Basic and acidic residues" evidence="6">
    <location>
        <begin position="129"/>
        <end position="204"/>
    </location>
</feature>
<evidence type="ECO:0000256" key="5">
    <source>
        <dbReference type="RuleBase" id="RU003616"/>
    </source>
</evidence>
<gene>
    <name evidence="9" type="ORF">NE237_019531</name>
</gene>
<evidence type="ECO:0000313" key="10">
    <source>
        <dbReference type="Proteomes" id="UP001141806"/>
    </source>
</evidence>
<evidence type="ECO:0000256" key="2">
    <source>
        <dbReference type="ARBA" id="ARBA00022475"/>
    </source>
</evidence>
<dbReference type="AlphaFoldDB" id="A0A9Q0H6Q3"/>
<dbReference type="InterPro" id="IPR008978">
    <property type="entry name" value="HSP20-like_chaperone"/>
</dbReference>
<proteinExistence type="inferred from homology"/>
<keyword evidence="7" id="KW-0472">Membrane</keyword>
<dbReference type="Proteomes" id="UP001141806">
    <property type="component" value="Unassembled WGS sequence"/>
</dbReference>
<accession>A0A9Q0H6Q3</accession>
<dbReference type="SUPFAM" id="SSF49764">
    <property type="entry name" value="HSP20-like chaperones"/>
    <property type="match status" value="1"/>
</dbReference>
<feature type="region of interest" description="Disordered" evidence="6">
    <location>
        <begin position="114"/>
        <end position="204"/>
    </location>
</feature>
<evidence type="ECO:0000256" key="4">
    <source>
        <dbReference type="PROSITE-ProRule" id="PRU00285"/>
    </source>
</evidence>
<keyword evidence="2" id="KW-1003">Cell membrane</keyword>
<evidence type="ECO:0000256" key="7">
    <source>
        <dbReference type="SAM" id="Phobius"/>
    </source>
</evidence>
<dbReference type="GO" id="GO:0006952">
    <property type="term" value="P:defense response"/>
    <property type="evidence" value="ECO:0007669"/>
    <property type="project" value="UniProtKB-KW"/>
</dbReference>
<evidence type="ECO:0000259" key="8">
    <source>
        <dbReference type="PROSITE" id="PS01031"/>
    </source>
</evidence>
<feature type="domain" description="SHSP" evidence="8">
    <location>
        <begin position="20"/>
        <end position="127"/>
    </location>
</feature>
<dbReference type="PANTHER" id="PTHR43670:SF130">
    <property type="entry name" value="INACTIVE PROTEIN RESTRICTED TEV MOVEMENT 2-LIKE"/>
    <property type="match status" value="1"/>
</dbReference>
<dbReference type="EMBL" id="JAMYWD010000009">
    <property type="protein sequence ID" value="KAJ4959621.1"/>
    <property type="molecule type" value="Genomic_DNA"/>
</dbReference>
<dbReference type="GO" id="GO:0005886">
    <property type="term" value="C:plasma membrane"/>
    <property type="evidence" value="ECO:0007669"/>
    <property type="project" value="UniProtKB-SubCell"/>
</dbReference>
<sequence length="257" mass="29163">MENSRRRRRGMGERANMREDVYEDFQPTADWTEDANNHVLLIDLPGFNKKELKIEVDTNTDRLTVSGQRKLSENIYKRFKQDYSLPIDADVNKISGKFEGGLLFVIIPKKEKEIEEEPEEQHPVAEGIAEEHKQETSKTEEKPKEEEPKQETTTPEEKPEKDGKDTDVKHDNGNGIPEERESVESVESERNEGKGGLSEGRREKEEKGFKFGFAEGAIEMMARNKCMVLAARNKGMVLAAVLGLAVGIYLSHKLGVM</sequence>